<gene>
    <name evidence="1" type="ORF">GJ654_19475</name>
</gene>
<dbReference type="Proteomes" id="UP000439113">
    <property type="component" value="Unassembled WGS sequence"/>
</dbReference>
<protein>
    <submittedName>
        <fullName evidence="1">Uncharacterized protein</fullName>
    </submittedName>
</protein>
<evidence type="ECO:0000313" key="2">
    <source>
        <dbReference type="Proteomes" id="UP000439113"/>
    </source>
</evidence>
<comment type="caution">
    <text evidence="1">The sequence shown here is derived from an EMBL/GenBank/DDBJ whole genome shotgun (WGS) entry which is preliminary data.</text>
</comment>
<dbReference type="AlphaFoldDB" id="A0A6N8DUA8"/>
<sequence length="87" mass="9530">MSVYRLEPIDSDHPSWKYSKEQEKVWAAAPSEAAARDLVAARSGFDPASGGTSPWKDPAVTSCVLDPTLKYLNENDVVRNDGSTVNY</sequence>
<accession>A0A6N8DUA8</accession>
<proteinExistence type="predicted"/>
<evidence type="ECO:0000313" key="1">
    <source>
        <dbReference type="EMBL" id="MTV33165.1"/>
    </source>
</evidence>
<dbReference type="OrthoDB" id="8236687at2"/>
<dbReference type="EMBL" id="WNKS01000028">
    <property type="protein sequence ID" value="MTV33165.1"/>
    <property type="molecule type" value="Genomic_DNA"/>
</dbReference>
<organism evidence="1 2">
    <name type="scientific">Rhodoblastus acidophilus</name>
    <name type="common">Rhodopseudomonas acidophila</name>
    <dbReference type="NCBI Taxonomy" id="1074"/>
    <lineage>
        <taxon>Bacteria</taxon>
        <taxon>Pseudomonadati</taxon>
        <taxon>Pseudomonadota</taxon>
        <taxon>Alphaproteobacteria</taxon>
        <taxon>Hyphomicrobiales</taxon>
        <taxon>Rhodoblastaceae</taxon>
        <taxon>Rhodoblastus</taxon>
    </lineage>
</organism>
<name>A0A6N8DUA8_RHOAC</name>
<dbReference type="RefSeq" id="WP_155447845.1">
    <property type="nucleotide sequence ID" value="NZ_JAOQNR010000020.1"/>
</dbReference>
<reference evidence="1 2" key="1">
    <citation type="submission" date="2019-11" db="EMBL/GenBank/DDBJ databases">
        <title>Whole-genome sequence of a Rhodoblastus acidophilus DSM 142.</title>
        <authorList>
            <person name="Kyndt J.A."/>
            <person name="Meyer T.E."/>
        </authorList>
    </citation>
    <scope>NUCLEOTIDE SEQUENCE [LARGE SCALE GENOMIC DNA]</scope>
    <source>
        <strain evidence="1 2">DSM 142</strain>
    </source>
</reference>